<sequence length="222" mass="25005">MWRTILLHLMFLAQFASTQDLSDCTAFSSNGVAASQYQYYRFYDFRQMKSAGAAIPNAKGLQSKIVSNSSWEDDWYIRDYPRKSPGGYSIPVNFIPERVFITNETNSSTNSTSHLSLNTARIDSETQDSGEIFFKEFNISYASLRVYSRVHGAPGAVAGIFTYLNDTQESDIEIFTRAPSNYIQYSNQPASSGEPDWIPIPGATVNNLNLFLRPGWLFPDPQ</sequence>
<gene>
    <name evidence="2" type="ORF">E8E12_005029</name>
</gene>
<dbReference type="PANTHER" id="PTHR38121:SF4">
    <property type="entry name" value="GH16 DOMAIN-CONTAINING PROTEIN-RELATED"/>
    <property type="match status" value="1"/>
</dbReference>
<dbReference type="PANTHER" id="PTHR38121">
    <property type="entry name" value="GH16 DOMAIN-CONTAINING PROTEIN"/>
    <property type="match status" value="1"/>
</dbReference>
<reference evidence="2" key="1">
    <citation type="submission" date="2019-04" db="EMBL/GenBank/DDBJ databases">
        <title>Sequencing of skin fungus with MAO and IRED activity.</title>
        <authorList>
            <person name="Marsaioli A.J."/>
            <person name="Bonatto J.M.C."/>
            <person name="Reis Junior O."/>
        </authorList>
    </citation>
    <scope>NUCLEOTIDE SEQUENCE</scope>
    <source>
        <strain evidence="2">28M1</strain>
    </source>
</reference>
<evidence type="ECO:0000313" key="3">
    <source>
        <dbReference type="Proteomes" id="UP000758155"/>
    </source>
</evidence>
<accession>A0A9P5BY45</accession>
<dbReference type="AlphaFoldDB" id="A0A9P5BY45"/>
<protein>
    <submittedName>
        <fullName evidence="2">Uncharacterized protein</fullName>
    </submittedName>
</protein>
<keyword evidence="1" id="KW-0732">Signal</keyword>
<feature type="signal peptide" evidence="1">
    <location>
        <begin position="1"/>
        <end position="18"/>
    </location>
</feature>
<evidence type="ECO:0000256" key="1">
    <source>
        <dbReference type="SAM" id="SignalP"/>
    </source>
</evidence>
<evidence type="ECO:0000313" key="2">
    <source>
        <dbReference type="EMBL" id="KAF3034607.1"/>
    </source>
</evidence>
<organism evidence="2 3">
    <name type="scientific">Didymella heteroderae</name>
    <dbReference type="NCBI Taxonomy" id="1769908"/>
    <lineage>
        <taxon>Eukaryota</taxon>
        <taxon>Fungi</taxon>
        <taxon>Dikarya</taxon>
        <taxon>Ascomycota</taxon>
        <taxon>Pezizomycotina</taxon>
        <taxon>Dothideomycetes</taxon>
        <taxon>Pleosporomycetidae</taxon>
        <taxon>Pleosporales</taxon>
        <taxon>Pleosporineae</taxon>
        <taxon>Didymellaceae</taxon>
        <taxon>Didymella</taxon>
    </lineage>
</organism>
<dbReference type="CDD" id="cd00413">
    <property type="entry name" value="Glyco_hydrolase_16"/>
    <property type="match status" value="1"/>
</dbReference>
<comment type="caution">
    <text evidence="2">The sequence shown here is derived from an EMBL/GenBank/DDBJ whole genome shotgun (WGS) entry which is preliminary data.</text>
</comment>
<dbReference type="EMBL" id="SWKV01000066">
    <property type="protein sequence ID" value="KAF3034607.1"/>
    <property type="molecule type" value="Genomic_DNA"/>
</dbReference>
<name>A0A9P5BY45_9PLEO</name>
<feature type="chain" id="PRO_5040141855" evidence="1">
    <location>
        <begin position="19"/>
        <end position="222"/>
    </location>
</feature>
<dbReference type="OrthoDB" id="4388755at2759"/>
<keyword evidence="3" id="KW-1185">Reference proteome</keyword>
<dbReference type="SUPFAM" id="SSF49899">
    <property type="entry name" value="Concanavalin A-like lectins/glucanases"/>
    <property type="match status" value="1"/>
</dbReference>
<proteinExistence type="predicted"/>
<dbReference type="Proteomes" id="UP000758155">
    <property type="component" value="Unassembled WGS sequence"/>
</dbReference>
<dbReference type="InterPro" id="IPR013320">
    <property type="entry name" value="ConA-like_dom_sf"/>
</dbReference>
<dbReference type="Gene3D" id="2.60.120.200">
    <property type="match status" value="1"/>
</dbReference>